<feature type="compositionally biased region" description="Basic and acidic residues" evidence="1">
    <location>
        <begin position="68"/>
        <end position="82"/>
    </location>
</feature>
<evidence type="ECO:0000256" key="1">
    <source>
        <dbReference type="SAM" id="MobiDB-lite"/>
    </source>
</evidence>
<reference evidence="2 3" key="1">
    <citation type="submission" date="2024-01" db="EMBL/GenBank/DDBJ databases">
        <title>Comparative genomics of Cryptococcus and Kwoniella reveals pathogenesis evolution and contrasting modes of karyotype evolution via chromosome fusion or intercentromeric recombination.</title>
        <authorList>
            <person name="Coelho M.A."/>
            <person name="David-Palma M."/>
            <person name="Shea T."/>
            <person name="Bowers K."/>
            <person name="McGinley-Smith S."/>
            <person name="Mohammad A.W."/>
            <person name="Gnirke A."/>
            <person name="Yurkov A.M."/>
            <person name="Nowrousian M."/>
            <person name="Sun S."/>
            <person name="Cuomo C.A."/>
            <person name="Heitman J."/>
        </authorList>
    </citation>
    <scope>NUCLEOTIDE SEQUENCE [LARGE SCALE GENOMIC DNA]</scope>
    <source>
        <strain evidence="2 3">PYCC6329</strain>
    </source>
</reference>
<dbReference type="AlphaFoldDB" id="A0AAX4KN26"/>
<keyword evidence="3" id="KW-1185">Reference proteome</keyword>
<protein>
    <submittedName>
        <fullName evidence="2">Uncharacterized protein</fullName>
    </submittedName>
</protein>
<dbReference type="GeneID" id="91104687"/>
<proteinExistence type="predicted"/>
<evidence type="ECO:0000313" key="2">
    <source>
        <dbReference type="EMBL" id="WWD07782.1"/>
    </source>
</evidence>
<feature type="region of interest" description="Disordered" evidence="1">
    <location>
        <begin position="1"/>
        <end position="105"/>
    </location>
</feature>
<dbReference type="Proteomes" id="UP001358614">
    <property type="component" value="Chromosome 1"/>
</dbReference>
<gene>
    <name evidence="2" type="ORF">V865_005886</name>
</gene>
<dbReference type="EMBL" id="CP144089">
    <property type="protein sequence ID" value="WWD07782.1"/>
    <property type="molecule type" value="Genomic_DNA"/>
</dbReference>
<sequence>MLRTVQYDNVADPREESKDRRKVSGRVKKAVEVFEGRRDPSESPPTPWKEMAKLLRPKKSDSSIGLQEETRQMMSEAREKMSKPKMKSRSRTKSDDWFGSFRKLR</sequence>
<name>A0AAX4KN26_9TREE</name>
<organism evidence="2 3">
    <name type="scientific">Kwoniella europaea PYCC6329</name>
    <dbReference type="NCBI Taxonomy" id="1423913"/>
    <lineage>
        <taxon>Eukaryota</taxon>
        <taxon>Fungi</taxon>
        <taxon>Dikarya</taxon>
        <taxon>Basidiomycota</taxon>
        <taxon>Agaricomycotina</taxon>
        <taxon>Tremellomycetes</taxon>
        <taxon>Tremellales</taxon>
        <taxon>Cryptococcaceae</taxon>
        <taxon>Kwoniella</taxon>
    </lineage>
</organism>
<feature type="compositionally biased region" description="Basic and acidic residues" evidence="1">
    <location>
        <begin position="29"/>
        <end position="41"/>
    </location>
</feature>
<accession>A0AAX4KN26</accession>
<dbReference type="KEGG" id="ker:91104687"/>
<evidence type="ECO:0000313" key="3">
    <source>
        <dbReference type="Proteomes" id="UP001358614"/>
    </source>
</evidence>
<dbReference type="RefSeq" id="XP_066085749.1">
    <property type="nucleotide sequence ID" value="XM_066229652.1"/>
</dbReference>
<feature type="compositionally biased region" description="Basic and acidic residues" evidence="1">
    <location>
        <begin position="50"/>
        <end position="61"/>
    </location>
</feature>